<dbReference type="InterPro" id="IPR000595">
    <property type="entry name" value="cNMP-bd_dom"/>
</dbReference>
<protein>
    <submittedName>
        <fullName evidence="4">Cyclic nucleotide-binding domain-containing protein</fullName>
    </submittedName>
</protein>
<gene>
    <name evidence="4" type="ORF">POL68_19040</name>
</gene>
<evidence type="ECO:0000256" key="1">
    <source>
        <dbReference type="ARBA" id="ARBA00023286"/>
    </source>
</evidence>
<evidence type="ECO:0000313" key="5">
    <source>
        <dbReference type="Proteomes" id="UP001221838"/>
    </source>
</evidence>
<reference evidence="4 5" key="1">
    <citation type="submission" date="2022-11" db="EMBL/GenBank/DDBJ databases">
        <title>Minimal conservation of predation-associated metabolite biosynthetic gene clusters underscores biosynthetic potential of Myxococcota including descriptions for ten novel species: Archangium lansinium sp. nov., Myxococcus landrumus sp. nov., Nannocystis bai.</title>
        <authorList>
            <person name="Ahearne A."/>
            <person name="Stevens C."/>
            <person name="Dowd S."/>
        </authorList>
    </citation>
    <scope>NUCLEOTIDE SEQUENCE [LARGE SCALE GENOMIC DNA]</scope>
    <source>
        <strain evidence="4 5">NCWAL01</strain>
    </source>
</reference>
<dbReference type="Pfam" id="PF00027">
    <property type="entry name" value="cNMP_binding"/>
    <property type="match status" value="2"/>
</dbReference>
<dbReference type="InterPro" id="IPR014710">
    <property type="entry name" value="RmlC-like_jellyroll"/>
</dbReference>
<sequence length="450" mass="49355">MAAQSRAALSAFPKPSTPPRSKPVAVQPRNGGGEALTRTLRETKDRGMELLAKGRWEAALEMFQEVVRAAPGEPHHHQKVAELLQRLGRTQEAIAAYSLAAESWAQTGKLLRAIALCKLILQLDGTHTATQSFLANLQARQDPPRGVPSRTALPLPPGLKPARALPESAPLAPMAPIPLFASLGREMFLEMLAGVERSVFQAGERILQEGAPGRSMFVIVEGEVNVVRQGQEGQPFTVATLGEGGFFGEMALLYAVPRLASVVAGTRTVLLEFSRDRMEHIATRYPQMAEVVQRLYQGRLLANVLRSNPLFAAWPEALQRGVAQAFTPIAVPAGEELLTRGQPAHQLYFLLRGHCTVFHKHLDGHETPYPHMEEGAVFGEVSLLRSRLVTASVRTTTPCVLLKLEQNHLERLLMTYPTLREELRQLGSERLLRTTQLLSGQTLARASTCV</sequence>
<dbReference type="PANTHER" id="PTHR45638">
    <property type="entry name" value="CYCLIC NUCLEOTIDE-GATED CATION CHANNEL SUBUNIT A"/>
    <property type="match status" value="1"/>
</dbReference>
<accession>A0ABT5DE29</accession>
<keyword evidence="1" id="KW-0813">Transport</keyword>
<feature type="domain" description="Cyclic nucleotide-binding" evidence="3">
    <location>
        <begin position="310"/>
        <end position="430"/>
    </location>
</feature>
<dbReference type="CDD" id="cd00038">
    <property type="entry name" value="CAP_ED"/>
    <property type="match status" value="2"/>
</dbReference>
<evidence type="ECO:0000259" key="3">
    <source>
        <dbReference type="PROSITE" id="PS50042"/>
    </source>
</evidence>
<evidence type="ECO:0000256" key="2">
    <source>
        <dbReference type="SAM" id="MobiDB-lite"/>
    </source>
</evidence>
<feature type="region of interest" description="Disordered" evidence="2">
    <location>
        <begin position="1"/>
        <end position="34"/>
    </location>
</feature>
<dbReference type="Gene3D" id="1.25.40.10">
    <property type="entry name" value="Tetratricopeptide repeat domain"/>
    <property type="match status" value="1"/>
</dbReference>
<organism evidence="4 5">
    <name type="scientific">Stigmatella ashevillensis</name>
    <dbReference type="NCBI Taxonomy" id="2995309"/>
    <lineage>
        <taxon>Bacteria</taxon>
        <taxon>Pseudomonadati</taxon>
        <taxon>Myxococcota</taxon>
        <taxon>Myxococcia</taxon>
        <taxon>Myxococcales</taxon>
        <taxon>Cystobacterineae</taxon>
        <taxon>Archangiaceae</taxon>
        <taxon>Stigmatella</taxon>
    </lineage>
</organism>
<comment type="caution">
    <text evidence="4">The sequence shown here is derived from an EMBL/GenBank/DDBJ whole genome shotgun (WGS) entry which is preliminary data.</text>
</comment>
<name>A0ABT5DE29_9BACT</name>
<dbReference type="PANTHER" id="PTHR45638:SF11">
    <property type="entry name" value="CYCLIC NUCLEOTIDE-GATED CATION CHANNEL SUBUNIT A"/>
    <property type="match status" value="1"/>
</dbReference>
<dbReference type="InterPro" id="IPR050866">
    <property type="entry name" value="CNG_cation_channel"/>
</dbReference>
<proteinExistence type="predicted"/>
<keyword evidence="1" id="KW-0407">Ion channel</keyword>
<dbReference type="SUPFAM" id="SSF51206">
    <property type="entry name" value="cAMP-binding domain-like"/>
    <property type="match status" value="2"/>
</dbReference>
<dbReference type="InterPro" id="IPR018490">
    <property type="entry name" value="cNMP-bd_dom_sf"/>
</dbReference>
<dbReference type="PRINTS" id="PR00103">
    <property type="entry name" value="CAMPKINASE"/>
</dbReference>
<dbReference type="Gene3D" id="2.60.120.10">
    <property type="entry name" value="Jelly Rolls"/>
    <property type="match status" value="2"/>
</dbReference>
<dbReference type="InterPro" id="IPR011990">
    <property type="entry name" value="TPR-like_helical_dom_sf"/>
</dbReference>
<dbReference type="SMART" id="SM00100">
    <property type="entry name" value="cNMP"/>
    <property type="match status" value="2"/>
</dbReference>
<dbReference type="Proteomes" id="UP001221838">
    <property type="component" value="Unassembled WGS sequence"/>
</dbReference>
<feature type="domain" description="Cyclic nucleotide-binding" evidence="3">
    <location>
        <begin position="179"/>
        <end position="281"/>
    </location>
</feature>
<dbReference type="EMBL" id="JAQNDM010000002">
    <property type="protein sequence ID" value="MDC0710581.1"/>
    <property type="molecule type" value="Genomic_DNA"/>
</dbReference>
<keyword evidence="1" id="KW-1071">Ligand-gated ion channel</keyword>
<keyword evidence="1" id="KW-0406">Ion transport</keyword>
<dbReference type="SUPFAM" id="SSF48452">
    <property type="entry name" value="TPR-like"/>
    <property type="match status" value="1"/>
</dbReference>
<dbReference type="RefSeq" id="WP_272140168.1">
    <property type="nucleotide sequence ID" value="NZ_JAQNDM010000002.1"/>
</dbReference>
<dbReference type="PROSITE" id="PS50042">
    <property type="entry name" value="CNMP_BINDING_3"/>
    <property type="match status" value="2"/>
</dbReference>
<keyword evidence="5" id="KW-1185">Reference proteome</keyword>
<evidence type="ECO:0000313" key="4">
    <source>
        <dbReference type="EMBL" id="MDC0710581.1"/>
    </source>
</evidence>